<protein>
    <recommendedName>
        <fullName evidence="8">Beta-glucosidase</fullName>
    </recommendedName>
</protein>
<feature type="signal peptide" evidence="5">
    <location>
        <begin position="1"/>
        <end position="24"/>
    </location>
</feature>
<dbReference type="FunFam" id="3.20.20.80:FF:000020">
    <property type="entry name" value="Beta-glucosidase 12"/>
    <property type="match status" value="1"/>
</dbReference>
<dbReference type="SUPFAM" id="SSF51445">
    <property type="entry name" value="(Trans)glycosidases"/>
    <property type="match status" value="1"/>
</dbReference>
<evidence type="ECO:0000256" key="2">
    <source>
        <dbReference type="ARBA" id="ARBA00022801"/>
    </source>
</evidence>
<dbReference type="Gene3D" id="3.20.20.80">
    <property type="entry name" value="Glycosidases"/>
    <property type="match status" value="1"/>
</dbReference>
<dbReference type="InterPro" id="IPR033132">
    <property type="entry name" value="GH_1_N_CS"/>
</dbReference>
<dbReference type="GO" id="GO:0008422">
    <property type="term" value="F:beta-glucosidase activity"/>
    <property type="evidence" value="ECO:0007669"/>
    <property type="project" value="TreeGrafter"/>
</dbReference>
<dbReference type="PROSITE" id="PS00653">
    <property type="entry name" value="GLYCOSYL_HYDROL_F1_2"/>
    <property type="match status" value="1"/>
</dbReference>
<evidence type="ECO:0000313" key="6">
    <source>
        <dbReference type="EMBL" id="CAH9141772.1"/>
    </source>
</evidence>
<evidence type="ECO:0000256" key="3">
    <source>
        <dbReference type="ARBA" id="ARBA00023295"/>
    </source>
</evidence>
<dbReference type="AlphaFoldDB" id="A0AAV0G2F9"/>
<gene>
    <name evidence="6" type="ORF">CEPIT_LOCUS39389</name>
</gene>
<sequence>MGTSNSHLHQLLLVLVLSPLLVSSQFHNVFTQDPSSSPFPPNFFFGTTSSAYQYEGAFLSDGKSLNTWDVYSHKPGTICDGSTADVSVDQYHLYQGDAELLASLGINAHKISISWSRVLPRGRHGNINWDGINYYKNLIDALLLNGVEPFVTLNHYDLPQEFEDRFKGWQGSEIKEEFEHLADVCFKNLGDRVKYWVTFNEPNVLARMGYLYGQWPPNRCTIAAKEEGCTEIVPEKEIFIVGHNMILSHASAVNIYRKNYQEKQGGQIGIAMDFYWYEPMSNSTLDKAAAERAQSFFSNWYMDPIIYGTYPKEMKDVLGPLLPEFSTSNMEMLGNGLDFIGINHYTTIYAQDCLFSTCDPSMKGNNKAEGFAGVTMSKNGVPIGELTGLPDMANTPWGMENIITYVTKRYPNFPLYITENGYCDTTSNPSIEEMMNDTKRINYTEGYLDAIGAVIRKGADVRGYFLWSLMDNFEWAFGFSKFMGLYQVDRVTLKRTPKLSANWYKNFIEKHRRIGSKMMKTSE</sequence>
<evidence type="ECO:0000256" key="1">
    <source>
        <dbReference type="ARBA" id="ARBA00010838"/>
    </source>
</evidence>
<evidence type="ECO:0008006" key="8">
    <source>
        <dbReference type="Google" id="ProtNLM"/>
    </source>
</evidence>
<dbReference type="Proteomes" id="UP001152523">
    <property type="component" value="Unassembled WGS sequence"/>
</dbReference>
<dbReference type="Pfam" id="PF00232">
    <property type="entry name" value="Glyco_hydro_1"/>
    <property type="match status" value="1"/>
</dbReference>
<dbReference type="InterPro" id="IPR017853">
    <property type="entry name" value="GH"/>
</dbReference>
<organism evidence="6 7">
    <name type="scientific">Cuscuta epithymum</name>
    <dbReference type="NCBI Taxonomy" id="186058"/>
    <lineage>
        <taxon>Eukaryota</taxon>
        <taxon>Viridiplantae</taxon>
        <taxon>Streptophyta</taxon>
        <taxon>Embryophyta</taxon>
        <taxon>Tracheophyta</taxon>
        <taxon>Spermatophyta</taxon>
        <taxon>Magnoliopsida</taxon>
        <taxon>eudicotyledons</taxon>
        <taxon>Gunneridae</taxon>
        <taxon>Pentapetalae</taxon>
        <taxon>asterids</taxon>
        <taxon>lamiids</taxon>
        <taxon>Solanales</taxon>
        <taxon>Convolvulaceae</taxon>
        <taxon>Cuscuteae</taxon>
        <taxon>Cuscuta</taxon>
        <taxon>Cuscuta subgen. Cuscuta</taxon>
    </lineage>
</organism>
<evidence type="ECO:0000256" key="5">
    <source>
        <dbReference type="SAM" id="SignalP"/>
    </source>
</evidence>
<dbReference type="PANTHER" id="PTHR10353">
    <property type="entry name" value="GLYCOSYL HYDROLASE"/>
    <property type="match status" value="1"/>
</dbReference>
<dbReference type="PANTHER" id="PTHR10353:SF27">
    <property type="entry name" value="BETA-GLUCOSIDASE 47"/>
    <property type="match status" value="1"/>
</dbReference>
<feature type="chain" id="PRO_5043381650" description="Beta-glucosidase" evidence="5">
    <location>
        <begin position="25"/>
        <end position="523"/>
    </location>
</feature>
<name>A0AAV0G2F9_9ASTE</name>
<accession>A0AAV0G2F9</accession>
<dbReference type="PRINTS" id="PR00131">
    <property type="entry name" value="GLHYDRLASE1"/>
</dbReference>
<keyword evidence="5" id="KW-0732">Signal</keyword>
<reference evidence="6" key="1">
    <citation type="submission" date="2022-07" db="EMBL/GenBank/DDBJ databases">
        <authorList>
            <person name="Macas J."/>
            <person name="Novak P."/>
            <person name="Neumann P."/>
        </authorList>
    </citation>
    <scope>NUCLEOTIDE SEQUENCE</scope>
</reference>
<evidence type="ECO:0000256" key="4">
    <source>
        <dbReference type="RuleBase" id="RU003690"/>
    </source>
</evidence>
<keyword evidence="3" id="KW-0326">Glycosidase</keyword>
<dbReference type="InterPro" id="IPR001360">
    <property type="entry name" value="Glyco_hydro_1"/>
</dbReference>
<evidence type="ECO:0000313" key="7">
    <source>
        <dbReference type="Proteomes" id="UP001152523"/>
    </source>
</evidence>
<dbReference type="GO" id="GO:0005975">
    <property type="term" value="P:carbohydrate metabolic process"/>
    <property type="evidence" value="ECO:0007669"/>
    <property type="project" value="InterPro"/>
</dbReference>
<keyword evidence="7" id="KW-1185">Reference proteome</keyword>
<proteinExistence type="inferred from homology"/>
<comment type="caution">
    <text evidence="6">The sequence shown here is derived from an EMBL/GenBank/DDBJ whole genome shotgun (WGS) entry which is preliminary data.</text>
</comment>
<dbReference type="EMBL" id="CAMAPF010001033">
    <property type="protein sequence ID" value="CAH9141772.1"/>
    <property type="molecule type" value="Genomic_DNA"/>
</dbReference>
<comment type="similarity">
    <text evidence="1 4">Belongs to the glycosyl hydrolase 1 family.</text>
</comment>
<keyword evidence="2" id="KW-0378">Hydrolase</keyword>